<evidence type="ECO:0000313" key="3">
    <source>
        <dbReference type="Proteomes" id="UP000789901"/>
    </source>
</evidence>
<comment type="caution">
    <text evidence="2">The sequence shown here is derived from an EMBL/GenBank/DDBJ whole genome shotgun (WGS) entry which is preliminary data.</text>
</comment>
<reference evidence="2 3" key="1">
    <citation type="submission" date="2021-06" db="EMBL/GenBank/DDBJ databases">
        <authorList>
            <person name="Kallberg Y."/>
            <person name="Tangrot J."/>
            <person name="Rosling A."/>
        </authorList>
    </citation>
    <scope>NUCLEOTIDE SEQUENCE [LARGE SCALE GENOMIC DNA]</scope>
    <source>
        <strain evidence="2 3">120-4 pot B 10/14</strain>
    </source>
</reference>
<feature type="compositionally biased region" description="Basic and acidic residues" evidence="1">
    <location>
        <begin position="85"/>
        <end position="99"/>
    </location>
</feature>
<accession>A0ABN7W8F6</accession>
<keyword evidence="3" id="KW-1185">Reference proteome</keyword>
<feature type="region of interest" description="Disordered" evidence="1">
    <location>
        <begin position="80"/>
        <end position="99"/>
    </location>
</feature>
<evidence type="ECO:0000256" key="1">
    <source>
        <dbReference type="SAM" id="MobiDB-lite"/>
    </source>
</evidence>
<gene>
    <name evidence="2" type="ORF">GMARGA_LOCUS27918</name>
</gene>
<name>A0ABN7W8F6_GIGMA</name>
<organism evidence="2 3">
    <name type="scientific">Gigaspora margarita</name>
    <dbReference type="NCBI Taxonomy" id="4874"/>
    <lineage>
        <taxon>Eukaryota</taxon>
        <taxon>Fungi</taxon>
        <taxon>Fungi incertae sedis</taxon>
        <taxon>Mucoromycota</taxon>
        <taxon>Glomeromycotina</taxon>
        <taxon>Glomeromycetes</taxon>
        <taxon>Diversisporales</taxon>
        <taxon>Gigasporaceae</taxon>
        <taxon>Gigaspora</taxon>
    </lineage>
</organism>
<dbReference type="EMBL" id="CAJVQB010034861">
    <property type="protein sequence ID" value="CAG8821780.1"/>
    <property type="molecule type" value="Genomic_DNA"/>
</dbReference>
<evidence type="ECO:0000313" key="2">
    <source>
        <dbReference type="EMBL" id="CAG8821780.1"/>
    </source>
</evidence>
<dbReference type="Proteomes" id="UP000789901">
    <property type="component" value="Unassembled WGS sequence"/>
</dbReference>
<sequence>MNEFEKFAVNDDSLYKFAAFNNTSYNTIQDDLVFNDTLYNSQTQFGAVSNALYDDNDQNNHENDDVIDYEAANEYDIPELGSCNERSRKPEATKSKDPKKVTTSKCVGCTWQINLSCSEKNNPHKVVYITKLIDEHKNHELNKAHYDFQENLEFTVDMVKDIEFFCNQNEVQSSANSQSSQREVFCNDLHASVILVESYNSKIKRLIFNSNTTLLELAERLSLCILEEDKRTEYALFRASISKAVLVMMANTILPN</sequence>
<protein>
    <submittedName>
        <fullName evidence="2">4877_t:CDS:1</fullName>
    </submittedName>
</protein>
<feature type="non-terminal residue" evidence="2">
    <location>
        <position position="256"/>
    </location>
</feature>
<proteinExistence type="predicted"/>